<proteinExistence type="predicted"/>
<gene>
    <name evidence="1" type="ORF">SEMRO_157_G071250.1</name>
</gene>
<reference evidence="1" key="1">
    <citation type="submission" date="2020-06" db="EMBL/GenBank/DDBJ databases">
        <authorList>
            <consortium name="Plant Systems Biology data submission"/>
        </authorList>
    </citation>
    <scope>NUCLEOTIDE SEQUENCE</scope>
    <source>
        <strain evidence="1">D6</strain>
    </source>
</reference>
<comment type="caution">
    <text evidence="1">The sequence shown here is derived from an EMBL/GenBank/DDBJ whole genome shotgun (WGS) entry which is preliminary data.</text>
</comment>
<keyword evidence="2" id="KW-1185">Reference proteome</keyword>
<dbReference type="EMBL" id="CAICTM010000156">
    <property type="protein sequence ID" value="CAB9503157.1"/>
    <property type="molecule type" value="Genomic_DNA"/>
</dbReference>
<organism evidence="1 2">
    <name type="scientific">Seminavis robusta</name>
    <dbReference type="NCBI Taxonomy" id="568900"/>
    <lineage>
        <taxon>Eukaryota</taxon>
        <taxon>Sar</taxon>
        <taxon>Stramenopiles</taxon>
        <taxon>Ochrophyta</taxon>
        <taxon>Bacillariophyta</taxon>
        <taxon>Bacillariophyceae</taxon>
        <taxon>Bacillariophycidae</taxon>
        <taxon>Naviculales</taxon>
        <taxon>Naviculaceae</taxon>
        <taxon>Seminavis</taxon>
    </lineage>
</organism>
<dbReference type="InterPro" id="IPR002110">
    <property type="entry name" value="Ankyrin_rpt"/>
</dbReference>
<dbReference type="Proteomes" id="UP001153069">
    <property type="component" value="Unassembled WGS sequence"/>
</dbReference>
<evidence type="ECO:0000313" key="2">
    <source>
        <dbReference type="Proteomes" id="UP001153069"/>
    </source>
</evidence>
<dbReference type="AlphaFoldDB" id="A0A9N8H830"/>
<dbReference type="Pfam" id="PF13637">
    <property type="entry name" value="Ank_4"/>
    <property type="match status" value="1"/>
</dbReference>
<evidence type="ECO:0000313" key="1">
    <source>
        <dbReference type="EMBL" id="CAB9503157.1"/>
    </source>
</evidence>
<dbReference type="InterPro" id="IPR052050">
    <property type="entry name" value="SecEffector_AnkRepeat"/>
</dbReference>
<accession>A0A9N8H830</accession>
<dbReference type="InterPro" id="IPR036770">
    <property type="entry name" value="Ankyrin_rpt-contain_sf"/>
</dbReference>
<dbReference type="PANTHER" id="PTHR46586:SF3">
    <property type="entry name" value="ANKYRIN REPEAT-CONTAINING PROTEIN"/>
    <property type="match status" value="1"/>
</dbReference>
<sequence length="300" mass="33393">MVSFLVDHPMALSKPSMQVGDDESMVQKSAAAKKCLPQKRAHQQTESSRKILVKWDQIDDMIWVKGVLPFLGMGHYAFVAGVNRRMKNLYLMYCSTVDMPPSIKAGGFGLSKQATSTDTLYTAVCASVTRAEYCRAAQNGHLDVLKYAHDNGCPWHEYTCFYAAMGGHYDILEYAHTHGCRWDSLTSHHAAAGGHIDCLKYAHENNCPWDANTCSLAAERGQLKALKFAHENGCPWDASTCSKAAKGGHLRILKYARENGCSWDEWTCIYAARSKHLQVLRWAQENGCPCPPDLLEMALV</sequence>
<name>A0A9N8H830_9STRA</name>
<protein>
    <submittedName>
        <fullName evidence="1">Ankyrin repeat protein</fullName>
    </submittedName>
</protein>
<dbReference type="PANTHER" id="PTHR46586">
    <property type="entry name" value="ANKYRIN REPEAT-CONTAINING PROTEIN"/>
    <property type="match status" value="1"/>
</dbReference>
<dbReference type="Gene3D" id="1.25.40.20">
    <property type="entry name" value="Ankyrin repeat-containing domain"/>
    <property type="match status" value="1"/>
</dbReference>
<dbReference type="SUPFAM" id="SSF140860">
    <property type="entry name" value="Pseudo ankyrin repeat-like"/>
    <property type="match status" value="1"/>
</dbReference>